<evidence type="ECO:0000256" key="2">
    <source>
        <dbReference type="SAM" id="Phobius"/>
    </source>
</evidence>
<dbReference type="GeneID" id="64819336"/>
<name>A0A8T8K278_9EURY</name>
<feature type="transmembrane region" description="Helical" evidence="2">
    <location>
        <begin position="53"/>
        <end position="74"/>
    </location>
</feature>
<dbReference type="KEGG" id="meme:HYG87_01190"/>
<feature type="transmembrane region" description="Helical" evidence="2">
    <location>
        <begin position="29"/>
        <end position="47"/>
    </location>
</feature>
<dbReference type="AlphaFoldDB" id="A0A8T8K278"/>
<sequence>MDEKIQINQSEEKPKRDFKKNKENKRNNLGIYAGLVLIVIGFLWYAINTGLIPPQYLAAWPQFLLIIIGILILIKSL</sequence>
<evidence type="ECO:0000313" key="3">
    <source>
        <dbReference type="EMBL" id="QUH22474.1"/>
    </source>
</evidence>
<keyword evidence="2" id="KW-0812">Transmembrane</keyword>
<proteinExistence type="predicted"/>
<dbReference type="RefSeq" id="WP_211533418.1">
    <property type="nucleotide sequence ID" value="NZ_CP058560.1"/>
</dbReference>
<evidence type="ECO:0000256" key="1">
    <source>
        <dbReference type="SAM" id="MobiDB-lite"/>
    </source>
</evidence>
<dbReference type="Proteomes" id="UP000681041">
    <property type="component" value="Chromosome"/>
</dbReference>
<protein>
    <recommendedName>
        <fullName evidence="5">DUF5668 domain-containing protein</fullName>
    </recommendedName>
</protein>
<gene>
    <name evidence="3" type="ORF">HYG87_01190</name>
</gene>
<keyword evidence="2" id="KW-1133">Transmembrane helix</keyword>
<evidence type="ECO:0000313" key="4">
    <source>
        <dbReference type="Proteomes" id="UP000681041"/>
    </source>
</evidence>
<feature type="region of interest" description="Disordered" evidence="1">
    <location>
        <begin position="1"/>
        <end position="21"/>
    </location>
</feature>
<evidence type="ECO:0008006" key="5">
    <source>
        <dbReference type="Google" id="ProtNLM"/>
    </source>
</evidence>
<keyword evidence="2" id="KW-0472">Membrane</keyword>
<keyword evidence="4" id="KW-1185">Reference proteome</keyword>
<dbReference type="EMBL" id="CP058560">
    <property type="protein sequence ID" value="QUH22474.1"/>
    <property type="molecule type" value="Genomic_DNA"/>
</dbReference>
<organism evidence="3 4">
    <name type="scientific">Methanobacterium alkalithermotolerans</name>
    <dbReference type="NCBI Taxonomy" id="2731220"/>
    <lineage>
        <taxon>Archaea</taxon>
        <taxon>Methanobacteriati</taxon>
        <taxon>Methanobacteriota</taxon>
        <taxon>Methanomada group</taxon>
        <taxon>Methanobacteria</taxon>
        <taxon>Methanobacteriales</taxon>
        <taxon>Methanobacteriaceae</taxon>
        <taxon>Methanobacterium</taxon>
    </lineage>
</organism>
<accession>A0A8T8K278</accession>
<reference evidence="3" key="1">
    <citation type="submission" date="2020-07" db="EMBL/GenBank/DDBJ databases">
        <title>Methanobacterium. sp. MethCan genome.</title>
        <authorList>
            <person name="Postec A."/>
            <person name="Quemeneur M."/>
        </authorList>
    </citation>
    <scope>NUCLEOTIDE SEQUENCE</scope>
    <source>
        <strain evidence="3">MethCAN</strain>
    </source>
</reference>